<sequence length="118" mass="13962">MNYLQATQEITVAIPEIRDELQQTRIQNSYHIIEFLNDKIKSMIRQNNTDCVFKCLQKMNELYSDGDQTVKSAIENSFVYSLDNCTAFCSEEYRDTIFNRLSTDLQKVYIRQIYSHNI</sequence>
<evidence type="ECO:0000313" key="2">
    <source>
        <dbReference type="EMBL" id="SEM10906.1"/>
    </source>
</evidence>
<evidence type="ECO:0000259" key="1">
    <source>
        <dbReference type="Pfam" id="PF24722"/>
    </source>
</evidence>
<dbReference type="EMBL" id="FOBV01000001">
    <property type="protein sequence ID" value="SEM10906.1"/>
    <property type="molecule type" value="Genomic_DNA"/>
</dbReference>
<dbReference type="AlphaFoldDB" id="A0A1H7VNT4"/>
<dbReference type="OrthoDB" id="707611at2"/>
<gene>
    <name evidence="2" type="ORF">SAMN05421856_101142</name>
</gene>
<dbReference type="Pfam" id="PF24722">
    <property type="entry name" value="DUF7674"/>
    <property type="match status" value="1"/>
</dbReference>
<accession>A0A1H7VNT4</accession>
<keyword evidence="3" id="KW-1185">Reference proteome</keyword>
<feature type="domain" description="DUF7674" evidence="1">
    <location>
        <begin position="8"/>
        <end position="114"/>
    </location>
</feature>
<reference evidence="3" key="1">
    <citation type="submission" date="2016-10" db="EMBL/GenBank/DDBJ databases">
        <authorList>
            <person name="Varghese N."/>
            <person name="Submissions S."/>
        </authorList>
    </citation>
    <scope>NUCLEOTIDE SEQUENCE [LARGE SCALE GENOMIC DNA]</scope>
    <source>
        <strain evidence="3">DSM 17453</strain>
    </source>
</reference>
<dbReference type="RefSeq" id="WP_089997937.1">
    <property type="nucleotide sequence ID" value="NZ_FOBV01000001.1"/>
</dbReference>
<protein>
    <recommendedName>
        <fullName evidence="1">DUF7674 domain-containing protein</fullName>
    </recommendedName>
</protein>
<organism evidence="2 3">
    <name type="scientific">Chryseobacterium taichungense</name>
    <dbReference type="NCBI Taxonomy" id="295069"/>
    <lineage>
        <taxon>Bacteria</taxon>
        <taxon>Pseudomonadati</taxon>
        <taxon>Bacteroidota</taxon>
        <taxon>Flavobacteriia</taxon>
        <taxon>Flavobacteriales</taxon>
        <taxon>Weeksellaceae</taxon>
        <taxon>Chryseobacterium group</taxon>
        <taxon>Chryseobacterium</taxon>
    </lineage>
</organism>
<dbReference type="Proteomes" id="UP000199450">
    <property type="component" value="Unassembled WGS sequence"/>
</dbReference>
<dbReference type="STRING" id="295069.SAMN05421856_101142"/>
<evidence type="ECO:0000313" key="3">
    <source>
        <dbReference type="Proteomes" id="UP000199450"/>
    </source>
</evidence>
<proteinExistence type="predicted"/>
<name>A0A1H7VNT4_9FLAO</name>
<dbReference type="InterPro" id="IPR056091">
    <property type="entry name" value="DUF7674"/>
</dbReference>